<dbReference type="PANTHER" id="PTHR47235:SF1">
    <property type="entry name" value="BLR6548 PROTEIN"/>
    <property type="match status" value="1"/>
</dbReference>
<evidence type="ECO:0000256" key="1">
    <source>
        <dbReference type="ARBA" id="ARBA00010062"/>
    </source>
</evidence>
<dbReference type="InterPro" id="IPR028082">
    <property type="entry name" value="Peripla_BP_I"/>
</dbReference>
<name>A0ABU1PDA9_9BURK</name>
<dbReference type="Pfam" id="PF13458">
    <property type="entry name" value="Peripla_BP_6"/>
    <property type="match status" value="1"/>
</dbReference>
<dbReference type="Gene3D" id="3.40.50.2300">
    <property type="match status" value="2"/>
</dbReference>
<dbReference type="PANTHER" id="PTHR47235">
    <property type="entry name" value="BLR6548 PROTEIN"/>
    <property type="match status" value="1"/>
</dbReference>
<sequence length="420" mass="45060">MGWKWHRGRYSGAPGYPWRIWGLALLLCAGAVAAAPVNIGSGGGSGSSGSAITRTSALTSAHGVPGVSQTEIILGQSAPFSGPAGELGRDFQEGAQSYFDRINARGGVYGRRVRLLSLDDRYEPERALANTQQLIWRDKVFALFGYSGTPTVLAALPVIREAGIPLFAPLSGSSALRQPFNRLLFHIRASYVQETEFLLRQLKSTGRRRVAVFYQNDELGKGLLDILRQRVPLYGLTLVGSAGIERNSDAVAAAAAELARARPDVVIQVVSYQPAAAMINRMRAGGYLGGFSHYSFVGSTSLSARLKNAGVGAEVTQVVPFPNKARLRIVYEYQRAMAHTPGIDCNFTGLEGYIAARALVEGLRRAGRDLTREGLIRALESITPANYEGGGFSLHFTPTDHSGSDFVDLTAIGAGGRFIN</sequence>
<dbReference type="RefSeq" id="WP_166758258.1">
    <property type="nucleotide sequence ID" value="NZ_JAVDSJ010000002.1"/>
</dbReference>
<dbReference type="SUPFAM" id="SSF53822">
    <property type="entry name" value="Periplasmic binding protein-like I"/>
    <property type="match status" value="1"/>
</dbReference>
<evidence type="ECO:0000259" key="3">
    <source>
        <dbReference type="Pfam" id="PF13458"/>
    </source>
</evidence>
<evidence type="ECO:0000313" key="4">
    <source>
        <dbReference type="EMBL" id="MDR6583487.1"/>
    </source>
</evidence>
<comment type="caution">
    <text evidence="4">The sequence shown here is derived from an EMBL/GenBank/DDBJ whole genome shotgun (WGS) entry which is preliminary data.</text>
</comment>
<dbReference type="Proteomes" id="UP001260715">
    <property type="component" value="Unassembled WGS sequence"/>
</dbReference>
<comment type="similarity">
    <text evidence="1">Belongs to the leucine-binding protein family.</text>
</comment>
<protein>
    <submittedName>
        <fullName evidence="4">ABC-type branched-subunit amino acid transport system substrate-binding protein</fullName>
    </submittedName>
</protein>
<keyword evidence="2" id="KW-0732">Signal</keyword>
<accession>A0ABU1PDA9</accession>
<dbReference type="InterPro" id="IPR028081">
    <property type="entry name" value="Leu-bd"/>
</dbReference>
<reference evidence="4 5" key="1">
    <citation type="submission" date="2023-07" db="EMBL/GenBank/DDBJ databases">
        <title>Sorghum-associated microbial communities from plants grown in Nebraska, USA.</title>
        <authorList>
            <person name="Schachtman D."/>
        </authorList>
    </citation>
    <scope>NUCLEOTIDE SEQUENCE [LARGE SCALE GENOMIC DNA]</scope>
    <source>
        <strain evidence="4 5">596</strain>
    </source>
</reference>
<gene>
    <name evidence="4" type="ORF">J2W50_001685</name>
</gene>
<organism evidence="4 5">
    <name type="scientific">Herbaspirillum frisingense</name>
    <dbReference type="NCBI Taxonomy" id="92645"/>
    <lineage>
        <taxon>Bacteria</taxon>
        <taxon>Pseudomonadati</taxon>
        <taxon>Pseudomonadota</taxon>
        <taxon>Betaproteobacteria</taxon>
        <taxon>Burkholderiales</taxon>
        <taxon>Oxalobacteraceae</taxon>
        <taxon>Herbaspirillum</taxon>
    </lineage>
</organism>
<feature type="domain" description="Leucine-binding protein" evidence="3">
    <location>
        <begin position="74"/>
        <end position="409"/>
    </location>
</feature>
<evidence type="ECO:0000313" key="5">
    <source>
        <dbReference type="Proteomes" id="UP001260715"/>
    </source>
</evidence>
<dbReference type="CDD" id="cd06326">
    <property type="entry name" value="PBP1_ABC_ligand_binding-like"/>
    <property type="match status" value="1"/>
</dbReference>
<keyword evidence="5" id="KW-1185">Reference proteome</keyword>
<dbReference type="EMBL" id="JAVDSJ010000002">
    <property type="protein sequence ID" value="MDR6583487.1"/>
    <property type="molecule type" value="Genomic_DNA"/>
</dbReference>
<evidence type="ECO:0000256" key="2">
    <source>
        <dbReference type="ARBA" id="ARBA00022729"/>
    </source>
</evidence>
<proteinExistence type="inferred from homology"/>